<reference evidence="3" key="1">
    <citation type="submission" date="2020-05" db="EMBL/GenBank/DDBJ databases">
        <title>WGS assembly of Panicum virgatum.</title>
        <authorList>
            <person name="Lovell J.T."/>
            <person name="Jenkins J."/>
            <person name="Shu S."/>
            <person name="Juenger T.E."/>
            <person name="Schmutz J."/>
        </authorList>
    </citation>
    <scope>NUCLEOTIDE SEQUENCE</scope>
    <source>
        <strain evidence="3">AP13</strain>
    </source>
</reference>
<sequence>MAQPVFIVAGLREALVLSVSVLLRHAPAIVELFVNKSTRVLPGWGILHYLKLHHLARLSNEVDTVLDGILPMLTANPVDADAGRLLLRYSWSISHVAGKIVADDDEGGATDEGGPRGKEGAEKLTGTGEDA</sequence>
<evidence type="ECO:0000256" key="2">
    <source>
        <dbReference type="SAM" id="SignalP"/>
    </source>
</evidence>
<feature type="chain" id="PRO_5035893161" evidence="2">
    <location>
        <begin position="19"/>
        <end position="131"/>
    </location>
</feature>
<feature type="signal peptide" evidence="2">
    <location>
        <begin position="1"/>
        <end position="18"/>
    </location>
</feature>
<evidence type="ECO:0000313" key="4">
    <source>
        <dbReference type="Proteomes" id="UP000823388"/>
    </source>
</evidence>
<organism evidence="3 4">
    <name type="scientific">Panicum virgatum</name>
    <name type="common">Blackwell switchgrass</name>
    <dbReference type="NCBI Taxonomy" id="38727"/>
    <lineage>
        <taxon>Eukaryota</taxon>
        <taxon>Viridiplantae</taxon>
        <taxon>Streptophyta</taxon>
        <taxon>Embryophyta</taxon>
        <taxon>Tracheophyta</taxon>
        <taxon>Spermatophyta</taxon>
        <taxon>Magnoliopsida</taxon>
        <taxon>Liliopsida</taxon>
        <taxon>Poales</taxon>
        <taxon>Poaceae</taxon>
        <taxon>PACMAD clade</taxon>
        <taxon>Panicoideae</taxon>
        <taxon>Panicodae</taxon>
        <taxon>Paniceae</taxon>
        <taxon>Panicinae</taxon>
        <taxon>Panicum</taxon>
        <taxon>Panicum sect. Hiantes</taxon>
    </lineage>
</organism>
<accession>A0A8T0NSA5</accession>
<evidence type="ECO:0000256" key="1">
    <source>
        <dbReference type="SAM" id="MobiDB-lite"/>
    </source>
</evidence>
<comment type="caution">
    <text evidence="3">The sequence shown here is derived from an EMBL/GenBank/DDBJ whole genome shotgun (WGS) entry which is preliminary data.</text>
</comment>
<keyword evidence="4" id="KW-1185">Reference proteome</keyword>
<gene>
    <name evidence="3" type="ORF">PVAP13_9KG414800</name>
</gene>
<keyword evidence="2" id="KW-0732">Signal</keyword>
<protein>
    <submittedName>
        <fullName evidence="3">Uncharacterized protein</fullName>
    </submittedName>
</protein>
<dbReference type="Proteomes" id="UP000823388">
    <property type="component" value="Chromosome 9K"/>
</dbReference>
<evidence type="ECO:0000313" key="3">
    <source>
        <dbReference type="EMBL" id="KAG2551718.1"/>
    </source>
</evidence>
<feature type="compositionally biased region" description="Basic and acidic residues" evidence="1">
    <location>
        <begin position="113"/>
        <end position="122"/>
    </location>
</feature>
<feature type="region of interest" description="Disordered" evidence="1">
    <location>
        <begin position="103"/>
        <end position="131"/>
    </location>
</feature>
<dbReference type="EMBL" id="CM029053">
    <property type="protein sequence ID" value="KAG2551718.1"/>
    <property type="molecule type" value="Genomic_DNA"/>
</dbReference>
<name>A0A8T0NSA5_PANVG</name>
<proteinExistence type="predicted"/>
<dbReference type="AlphaFoldDB" id="A0A8T0NSA5"/>